<accession>A0ABS0I2Y1</accession>
<reference evidence="1 2" key="1">
    <citation type="submission" date="2020-11" db="EMBL/GenBank/DDBJ databases">
        <authorList>
            <person name="Kim M.K."/>
        </authorList>
    </citation>
    <scope>NUCLEOTIDE SEQUENCE [LARGE SCALE GENOMIC DNA]</scope>
    <source>
        <strain evidence="1 2">BT662</strain>
    </source>
</reference>
<dbReference type="RefSeq" id="WP_196292776.1">
    <property type="nucleotide sequence ID" value="NZ_JADQDM010000003.1"/>
</dbReference>
<dbReference type="PROSITE" id="PS51257">
    <property type="entry name" value="PROKAR_LIPOPROTEIN"/>
    <property type="match status" value="1"/>
</dbReference>
<gene>
    <name evidence="1" type="ORF">I2H31_09440</name>
</gene>
<dbReference type="Proteomes" id="UP000618931">
    <property type="component" value="Unassembled WGS sequence"/>
</dbReference>
<protein>
    <submittedName>
        <fullName evidence="1">Uncharacterized protein</fullName>
    </submittedName>
</protein>
<evidence type="ECO:0000313" key="2">
    <source>
        <dbReference type="Proteomes" id="UP000618931"/>
    </source>
</evidence>
<sequence>MRTFLSVCGALAMSLAACRPDAPTERLPTAPLLEAVPAGYRPVERTDTLSSYWAPPKAYVNNAVDFTPAHRSEVQLQVQLVPASAARVPGIDTRTFHGAKSGYGLGREGLNWVFGLPPRRLTSALLDDRGAPAKVFTARLYALVIMEESVN</sequence>
<organism evidence="1 2">
    <name type="scientific">Hymenobacter ruricola</name>
    <dbReference type="NCBI Taxonomy" id="2791023"/>
    <lineage>
        <taxon>Bacteria</taxon>
        <taxon>Pseudomonadati</taxon>
        <taxon>Bacteroidota</taxon>
        <taxon>Cytophagia</taxon>
        <taxon>Cytophagales</taxon>
        <taxon>Hymenobacteraceae</taxon>
        <taxon>Hymenobacter</taxon>
    </lineage>
</organism>
<proteinExistence type="predicted"/>
<evidence type="ECO:0000313" key="1">
    <source>
        <dbReference type="EMBL" id="MBF9221328.1"/>
    </source>
</evidence>
<keyword evidence="2" id="KW-1185">Reference proteome</keyword>
<name>A0ABS0I2Y1_9BACT</name>
<dbReference type="EMBL" id="JADQDM010000003">
    <property type="protein sequence ID" value="MBF9221328.1"/>
    <property type="molecule type" value="Genomic_DNA"/>
</dbReference>
<comment type="caution">
    <text evidence="1">The sequence shown here is derived from an EMBL/GenBank/DDBJ whole genome shotgun (WGS) entry which is preliminary data.</text>
</comment>